<dbReference type="PROSITE" id="PS51736">
    <property type="entry name" value="RECOMBINASES_3"/>
    <property type="match status" value="1"/>
</dbReference>
<dbReference type="Pfam" id="PF00239">
    <property type="entry name" value="Resolvase"/>
    <property type="match status" value="1"/>
</dbReference>
<reference evidence="3 4" key="1">
    <citation type="journal article" date="2007" name="Genome Res.">
        <title>Genome characteristics of facultatively symbiotic Frankia sp. strains reflect host range and host plant biogeography.</title>
        <authorList>
            <person name="Normand P."/>
            <person name="Lapierre P."/>
            <person name="Tisa L.S."/>
            <person name="Gogarten J.P."/>
            <person name="Alloisio N."/>
            <person name="Bagnarol E."/>
            <person name="Bassi C.A."/>
            <person name="Berry A.M."/>
            <person name="Bickhart D.M."/>
            <person name="Choisne N."/>
            <person name="Couloux A."/>
            <person name="Cournoyer B."/>
            <person name="Cruveiller S."/>
            <person name="Daubin V."/>
            <person name="Demange N."/>
            <person name="Francino M.P."/>
            <person name="Goltsman E."/>
            <person name="Huang Y."/>
            <person name="Kopp O.R."/>
            <person name="Labarre L."/>
            <person name="Lapidus A."/>
            <person name="Lavire C."/>
            <person name="Marechal J."/>
            <person name="Martinez M."/>
            <person name="Mastronunzio J.E."/>
            <person name="Mullin B.C."/>
            <person name="Niemann J."/>
            <person name="Pujic P."/>
            <person name="Rawnsley T."/>
            <person name="Rouy Z."/>
            <person name="Schenowitz C."/>
            <person name="Sellstedt A."/>
            <person name="Tavares F."/>
            <person name="Tomkins J.P."/>
            <person name="Vallenet D."/>
            <person name="Valverde C."/>
            <person name="Wall L.G."/>
            <person name="Wang Y."/>
            <person name="Medigue C."/>
            <person name="Benson D.R."/>
        </authorList>
    </citation>
    <scope>NUCLEOTIDE SEQUENCE [LARGE SCALE GENOMIC DNA]</scope>
    <source>
        <strain evidence="4">DSM 45986 / CECT 9034 / ACN14a</strain>
    </source>
</reference>
<dbReference type="EMBL" id="CT573213">
    <property type="protein sequence ID" value="CAJ63263.1"/>
    <property type="molecule type" value="Genomic_DNA"/>
</dbReference>
<dbReference type="PANTHER" id="PTHR30461:SF23">
    <property type="entry name" value="DNA RECOMBINASE-RELATED"/>
    <property type="match status" value="1"/>
</dbReference>
<dbReference type="Proteomes" id="UP000000657">
    <property type="component" value="Chromosome"/>
</dbReference>
<dbReference type="SUPFAM" id="SSF53041">
    <property type="entry name" value="Resolvase-like"/>
    <property type="match status" value="1"/>
</dbReference>
<keyword evidence="4" id="KW-1185">Reference proteome</keyword>
<sequence>MCWQPELRWQRAGAVVVNVTTCRPWGQSEGKIRPEHCDLAAVVYVRQSSKQQVLDHGESTRLQYALVERAVALGWARSKVVVIDDDLGRSAAIADCRPGFAKLVTEVTMGRVGIVLGIEMSRLARTGRDWHQLLELCSLSGALLADADGVYDPGFYNDRLLLGLKGTMGEAELYLIRQRMASGRLAKAERGELAIPVPIGYVRRSSGEVVVDPDSQARTVVRLAFDTFDRLGTLNAVLRYFVDHGVRLPVRAHSGLEKGELQWRRPSRETLQIMLHNPIYAGYYAYGRRRVDPRRKMPGRPSTGRVVRAMDEWLVALPDRMPAYITAERYEANLARMAANRQIAESPDAPRAGPALLAGLLRCGLCGGHRMTVRYHTPTGGSPAHSYVCGYDNANYGTGEVCQHIAGPALDRYVTTQLLDAVAPAALEVSVQAAGQAEAERATLDTLWRQRLERARYAADRARRQYQLAEPENRLVTRQLETDWEATLAQVDHLDVEYRRFTETQPLTLTARERDAIRTLANDLPAVWRAPTTTATERKELLRTVIDTITVAVVGDSERVDVTITWAGGHHTTGQAVRPVARLDQLSYYPQLVRRVTELADRGLSSRQIADQLNTDGLRPPKRTNRFGPGQILTLTRRLGVRAHHPRGTCTALTDRGPGQWSVAELSSPSTSITKGRRCT</sequence>
<evidence type="ECO:0000313" key="4">
    <source>
        <dbReference type="Proteomes" id="UP000000657"/>
    </source>
</evidence>
<dbReference type="STRING" id="326424.FRAAL4621"/>
<dbReference type="eggNOG" id="COG1961">
    <property type="taxonomic scope" value="Bacteria"/>
</dbReference>
<name>Q0RGX3_FRAAA</name>
<dbReference type="InterPro" id="IPR050639">
    <property type="entry name" value="SSR_resolvase"/>
</dbReference>
<dbReference type="SMART" id="SM00857">
    <property type="entry name" value="Resolvase"/>
    <property type="match status" value="1"/>
</dbReference>
<evidence type="ECO:0000313" key="3">
    <source>
        <dbReference type="EMBL" id="CAJ63263.1"/>
    </source>
</evidence>
<evidence type="ECO:0000259" key="1">
    <source>
        <dbReference type="PROSITE" id="PS51736"/>
    </source>
</evidence>
<dbReference type="PROSITE" id="PS51737">
    <property type="entry name" value="RECOMBINASE_DNA_BIND"/>
    <property type="match status" value="1"/>
</dbReference>
<dbReference type="AlphaFoldDB" id="Q0RGX3"/>
<dbReference type="CDD" id="cd00338">
    <property type="entry name" value="Ser_Recombinase"/>
    <property type="match status" value="1"/>
</dbReference>
<dbReference type="Gene3D" id="3.40.50.1390">
    <property type="entry name" value="Resolvase, N-terminal catalytic domain"/>
    <property type="match status" value="1"/>
</dbReference>
<dbReference type="Pfam" id="PF07508">
    <property type="entry name" value="Recombinase"/>
    <property type="match status" value="1"/>
</dbReference>
<accession>Q0RGX3</accession>
<feature type="domain" description="Recombinase" evidence="2">
    <location>
        <begin position="198"/>
        <end position="343"/>
    </location>
</feature>
<dbReference type="InterPro" id="IPR006119">
    <property type="entry name" value="Resolv_N"/>
</dbReference>
<dbReference type="GO" id="GO:0000150">
    <property type="term" value="F:DNA strand exchange activity"/>
    <property type="evidence" value="ECO:0007669"/>
    <property type="project" value="InterPro"/>
</dbReference>
<dbReference type="Gene3D" id="3.90.1750.20">
    <property type="entry name" value="Putative Large Serine Recombinase, Chain B, Domain 2"/>
    <property type="match status" value="1"/>
</dbReference>
<evidence type="ECO:0000259" key="2">
    <source>
        <dbReference type="PROSITE" id="PS51737"/>
    </source>
</evidence>
<dbReference type="Pfam" id="PF13408">
    <property type="entry name" value="Zn_ribbon_recom"/>
    <property type="match status" value="1"/>
</dbReference>
<dbReference type="InterPro" id="IPR011109">
    <property type="entry name" value="DNA_bind_recombinase_dom"/>
</dbReference>
<feature type="domain" description="Resolvase/invertase-type recombinase catalytic" evidence="1">
    <location>
        <begin position="40"/>
        <end position="191"/>
    </location>
</feature>
<proteinExistence type="predicted"/>
<dbReference type="InterPro" id="IPR025827">
    <property type="entry name" value="Zn_ribbon_recom_dom"/>
</dbReference>
<organism evidence="3 4">
    <name type="scientific">Frankia alni (strain DSM 45986 / CECT 9034 / ACN14a)</name>
    <dbReference type="NCBI Taxonomy" id="326424"/>
    <lineage>
        <taxon>Bacteria</taxon>
        <taxon>Bacillati</taxon>
        <taxon>Actinomycetota</taxon>
        <taxon>Actinomycetes</taxon>
        <taxon>Frankiales</taxon>
        <taxon>Frankiaceae</taxon>
        <taxon>Frankia</taxon>
    </lineage>
</organism>
<protein>
    <submittedName>
        <fullName evidence="3">Transposase</fullName>
    </submittedName>
</protein>
<dbReference type="InterPro" id="IPR038109">
    <property type="entry name" value="DNA_bind_recomb_sf"/>
</dbReference>
<dbReference type="GO" id="GO:0003677">
    <property type="term" value="F:DNA binding"/>
    <property type="evidence" value="ECO:0007669"/>
    <property type="project" value="InterPro"/>
</dbReference>
<dbReference type="PANTHER" id="PTHR30461">
    <property type="entry name" value="DNA-INVERTASE FROM LAMBDOID PROPHAGE"/>
    <property type="match status" value="1"/>
</dbReference>
<dbReference type="InterPro" id="IPR036162">
    <property type="entry name" value="Resolvase-like_N_sf"/>
</dbReference>
<dbReference type="HOGENOM" id="CLU_025318_2_0_11"/>
<gene>
    <name evidence="3" type="ordered locus">FRAAL4621</name>
</gene>
<dbReference type="KEGG" id="fal:FRAAL4621"/>